<evidence type="ECO:0000256" key="2">
    <source>
        <dbReference type="SAM" id="SignalP"/>
    </source>
</evidence>
<gene>
    <name evidence="3" type="ORF">GJ699_30110</name>
</gene>
<dbReference type="EMBL" id="WKJK01000024">
    <property type="protein sequence ID" value="MRW94237.1"/>
    <property type="molecule type" value="Genomic_DNA"/>
</dbReference>
<comment type="caution">
    <text evidence="3">The sequence shown here is derived from an EMBL/GenBank/DDBJ whole genome shotgun (WGS) entry which is preliminary data.</text>
</comment>
<feature type="compositionally biased region" description="Basic and acidic residues" evidence="1">
    <location>
        <begin position="36"/>
        <end position="47"/>
    </location>
</feature>
<reference evidence="3 4" key="1">
    <citation type="submission" date="2019-11" db="EMBL/GenBank/DDBJ databases">
        <title>Novel species isolated from a subtropical stream in China.</title>
        <authorList>
            <person name="Lu H."/>
        </authorList>
    </citation>
    <scope>NUCLEOTIDE SEQUENCE [LARGE SCALE GENOMIC DNA]</scope>
    <source>
        <strain evidence="3 4">FT80W</strain>
    </source>
</reference>
<proteinExistence type="predicted"/>
<feature type="region of interest" description="Disordered" evidence="1">
    <location>
        <begin position="21"/>
        <end position="57"/>
    </location>
</feature>
<keyword evidence="4" id="KW-1185">Reference proteome</keyword>
<evidence type="ECO:0000313" key="4">
    <source>
        <dbReference type="Proteomes" id="UP000433309"/>
    </source>
</evidence>
<evidence type="ECO:0000313" key="3">
    <source>
        <dbReference type="EMBL" id="MRW94237.1"/>
    </source>
</evidence>
<feature type="compositionally biased region" description="Polar residues" evidence="1">
    <location>
        <begin position="21"/>
        <end position="34"/>
    </location>
</feature>
<dbReference type="Proteomes" id="UP000433309">
    <property type="component" value="Unassembled WGS sequence"/>
</dbReference>
<dbReference type="RefSeq" id="WP_154383105.1">
    <property type="nucleotide sequence ID" value="NZ_WKJK01000024.1"/>
</dbReference>
<protein>
    <recommendedName>
        <fullName evidence="5">UrcA family protein</fullName>
    </recommendedName>
</protein>
<feature type="signal peptide" evidence="2">
    <location>
        <begin position="1"/>
        <end position="20"/>
    </location>
</feature>
<evidence type="ECO:0000256" key="1">
    <source>
        <dbReference type="SAM" id="MobiDB-lite"/>
    </source>
</evidence>
<name>A0A6I2LAT3_9BURK</name>
<evidence type="ECO:0008006" key="5">
    <source>
        <dbReference type="Google" id="ProtNLM"/>
    </source>
</evidence>
<accession>A0A6I2LAT3</accession>
<organism evidence="3 4">
    <name type="scientific">Duganella guangzhouensis</name>
    <dbReference type="NCBI Taxonomy" id="2666084"/>
    <lineage>
        <taxon>Bacteria</taxon>
        <taxon>Pseudomonadati</taxon>
        <taxon>Pseudomonadota</taxon>
        <taxon>Betaproteobacteria</taxon>
        <taxon>Burkholderiales</taxon>
        <taxon>Oxalobacteraceae</taxon>
        <taxon>Telluria group</taxon>
        <taxon>Duganella</taxon>
    </lineage>
</organism>
<sequence length="107" mass="11730">MLHRIVTGVMMACAVLAAQAQEDTTPPQNAQLQRQEIAKGEPARWSRADSTSAEQARTLRKEIGAALAEARRACQQGPASERHACLQDAQQTYKDDMAKVPQLMAQK</sequence>
<feature type="chain" id="PRO_5026241863" description="UrcA family protein" evidence="2">
    <location>
        <begin position="21"/>
        <end position="107"/>
    </location>
</feature>
<keyword evidence="2" id="KW-0732">Signal</keyword>
<dbReference type="AlphaFoldDB" id="A0A6I2LAT3"/>